<dbReference type="Proteomes" id="UP000233769">
    <property type="component" value="Chromosome tk0001"/>
</dbReference>
<reference evidence="2" key="1">
    <citation type="submission" date="2017-10" db="EMBL/GenBank/DDBJ databases">
        <authorList>
            <person name="Regsiter A."/>
            <person name="William W."/>
        </authorList>
    </citation>
    <scope>NUCLEOTIDE SEQUENCE [LARGE SCALE GENOMIC DNA]</scope>
</reference>
<accession>A0A2N9AR20</accession>
<gene>
    <name evidence="1" type="ORF">TK0001_3184</name>
</gene>
<sequence>MSHRLGTFIDYCSFTGCLKDYPGILAQTYLAATTRVDNAQEVGLHIDFRSKTGYAPVWKPSTRYSAAEVSTPGSPSRVMVEGGFAGRIYRNVGGDCTSAASGTGPQGTNPNAEIRDGSCRWRYYADGLNSGKSAFSVATVAEPGAAQTWGVVTAFNAGAGIGDSKMFPHEWDCNNYNKDSFLGGTFFMNCFYFGGGGAGTHPQLSTLFIDNANKMKPAADPTRFGYHFGLFFAGSGSEGGSVIKDAVLFDSTKANFTVHANAGQPHIAFLRDDSNSQAVLQATAGHAYGVDFGLASFSSGIAVALPSDAGISFRKEGGATLGYSSATARLQYGGTPAAPLMAVDDAGSMGLAGDLNAKRGTFISVRETAPSVPTSSRSPCEPGQRAWDQNFEYRCVVKNTWKRAALSDW</sequence>
<evidence type="ECO:0000313" key="2">
    <source>
        <dbReference type="Proteomes" id="UP000233769"/>
    </source>
</evidence>
<evidence type="ECO:0000313" key="1">
    <source>
        <dbReference type="EMBL" id="SOR29786.1"/>
    </source>
</evidence>
<dbReference type="EMBL" id="LT962688">
    <property type="protein sequence ID" value="SOR29786.1"/>
    <property type="molecule type" value="Genomic_DNA"/>
</dbReference>
<name>A0A2N9AR20_METEX</name>
<dbReference type="AlphaFoldDB" id="A0A2N9AR20"/>
<protein>
    <submittedName>
        <fullName evidence="1">Uncharacterized protein</fullName>
    </submittedName>
</protein>
<proteinExistence type="predicted"/>
<organism evidence="1 2">
    <name type="scientific">Methylorubrum extorquens</name>
    <name type="common">Methylobacterium dichloromethanicum</name>
    <name type="synonym">Methylobacterium extorquens</name>
    <dbReference type="NCBI Taxonomy" id="408"/>
    <lineage>
        <taxon>Bacteria</taxon>
        <taxon>Pseudomonadati</taxon>
        <taxon>Pseudomonadota</taxon>
        <taxon>Alphaproteobacteria</taxon>
        <taxon>Hyphomicrobiales</taxon>
        <taxon>Methylobacteriaceae</taxon>
        <taxon>Methylorubrum</taxon>
    </lineage>
</organism>